<comment type="caution">
    <text evidence="1">The sequence shown here is derived from an EMBL/GenBank/DDBJ whole genome shotgun (WGS) entry which is preliminary data.</text>
</comment>
<organism evidence="1">
    <name type="scientific">Salmonella enterica</name>
    <name type="common">Salmonella choleraesuis</name>
    <dbReference type="NCBI Taxonomy" id="28901"/>
    <lineage>
        <taxon>Bacteria</taxon>
        <taxon>Pseudomonadati</taxon>
        <taxon>Pseudomonadota</taxon>
        <taxon>Gammaproteobacteria</taxon>
        <taxon>Enterobacterales</taxon>
        <taxon>Enterobacteriaceae</taxon>
        <taxon>Salmonella</taxon>
    </lineage>
</organism>
<name>A0A3R0UCI8_SALER</name>
<protein>
    <submittedName>
        <fullName evidence="1">Uncharacterized protein</fullName>
    </submittedName>
</protein>
<evidence type="ECO:0000313" key="1">
    <source>
        <dbReference type="EMBL" id="MLE30495.1"/>
    </source>
</evidence>
<dbReference type="Proteomes" id="UP000885317">
    <property type="component" value="Unassembled WGS sequence"/>
</dbReference>
<gene>
    <name evidence="1" type="ORF">EBH50_11145</name>
</gene>
<dbReference type="AlphaFoldDB" id="A0A3R0UCI8"/>
<proteinExistence type="predicted"/>
<dbReference type="EMBL" id="RUTY01000011">
    <property type="protein sequence ID" value="MLE30495.1"/>
    <property type="molecule type" value="Genomic_DNA"/>
</dbReference>
<reference evidence="1" key="1">
    <citation type="submission" date="2018-10" db="EMBL/GenBank/DDBJ databases">
        <authorList>
            <consortium name="PulseNet: The National Subtyping Network for Foodborne Disease Surveillance"/>
            <person name="Tarr C.L."/>
            <person name="Trees E."/>
            <person name="Katz L.S."/>
            <person name="Carleton-Romer H.A."/>
            <person name="Stroika S."/>
            <person name="Kucerova Z."/>
            <person name="Roache K.F."/>
            <person name="Sabol A.L."/>
            <person name="Besser J."/>
            <person name="Gerner-Smidt P."/>
        </authorList>
    </citation>
    <scope>NUCLEOTIDE SEQUENCE [LARGE SCALE GENOMIC DNA]</scope>
    <source>
        <strain evidence="1">PNUSAS056479</strain>
    </source>
</reference>
<accession>A0A3R0UCI8</accession>
<sequence>MTKPVTDTSVFALLMHTPCPDTSVNELRQLVDSGETAVTAYLEGLSAIGNLTYWACASENYSDHASDLQALGKFLQHTADMIRAVDDSATLLRESVERKESRK</sequence>